<evidence type="ECO:0000256" key="5">
    <source>
        <dbReference type="ARBA" id="ARBA00023237"/>
    </source>
</evidence>
<reference evidence="10" key="1">
    <citation type="submission" date="2018-02" db="EMBL/GenBank/DDBJ databases">
        <authorList>
            <person name="Clavel T."/>
            <person name="Strowig T."/>
        </authorList>
    </citation>
    <scope>NUCLEOTIDE SEQUENCE [LARGE SCALE GENOMIC DNA]</scope>
    <source>
        <strain evidence="10">DSM 100764</strain>
    </source>
</reference>
<dbReference type="EMBL" id="PUBV01000002">
    <property type="protein sequence ID" value="PWB09380.1"/>
    <property type="molecule type" value="Genomic_DNA"/>
</dbReference>
<comment type="similarity">
    <text evidence="2">Belongs to the SusD family.</text>
</comment>
<keyword evidence="4" id="KW-0472">Membrane</keyword>
<dbReference type="PROSITE" id="PS51257">
    <property type="entry name" value="PROKAR_LIPOPROTEIN"/>
    <property type="match status" value="1"/>
</dbReference>
<keyword evidence="10" id="KW-1185">Reference proteome</keyword>
<organism evidence="9 10">
    <name type="scientific">Paramuribaculum intestinale</name>
    <dbReference type="NCBI Taxonomy" id="2094151"/>
    <lineage>
        <taxon>Bacteria</taxon>
        <taxon>Pseudomonadati</taxon>
        <taxon>Bacteroidota</taxon>
        <taxon>Bacteroidia</taxon>
        <taxon>Bacteroidales</taxon>
        <taxon>Muribaculaceae</taxon>
        <taxon>Paramuribaculum</taxon>
    </lineage>
</organism>
<gene>
    <name evidence="9" type="ORF">C5O25_01695</name>
</gene>
<dbReference type="RefSeq" id="WP_107035002.1">
    <property type="nucleotide sequence ID" value="NZ_PUBV01000002.1"/>
</dbReference>
<feature type="domain" description="RagB/SusD" evidence="7">
    <location>
        <begin position="375"/>
        <end position="495"/>
    </location>
</feature>
<dbReference type="Pfam" id="PF07980">
    <property type="entry name" value="SusD_RagB"/>
    <property type="match status" value="1"/>
</dbReference>
<dbReference type="Pfam" id="PF14322">
    <property type="entry name" value="SusD-like_3"/>
    <property type="match status" value="1"/>
</dbReference>
<dbReference type="Gene3D" id="1.25.40.900">
    <property type="match status" value="1"/>
</dbReference>
<feature type="chain" id="PRO_5016084945" evidence="6">
    <location>
        <begin position="24"/>
        <end position="501"/>
    </location>
</feature>
<evidence type="ECO:0000256" key="4">
    <source>
        <dbReference type="ARBA" id="ARBA00023136"/>
    </source>
</evidence>
<evidence type="ECO:0000259" key="7">
    <source>
        <dbReference type="Pfam" id="PF07980"/>
    </source>
</evidence>
<feature type="domain" description="SusD-like N-terminal" evidence="8">
    <location>
        <begin position="64"/>
        <end position="240"/>
    </location>
</feature>
<dbReference type="Gene3D" id="1.25.40.390">
    <property type="match status" value="1"/>
</dbReference>
<dbReference type="SUPFAM" id="SSF48452">
    <property type="entry name" value="TPR-like"/>
    <property type="match status" value="1"/>
</dbReference>
<evidence type="ECO:0000256" key="6">
    <source>
        <dbReference type="SAM" id="SignalP"/>
    </source>
</evidence>
<dbReference type="InterPro" id="IPR011990">
    <property type="entry name" value="TPR-like_helical_dom_sf"/>
</dbReference>
<comment type="subcellular location">
    <subcellularLocation>
        <location evidence="1">Cell outer membrane</location>
    </subcellularLocation>
</comment>
<dbReference type="Gene3D" id="2.20.20.130">
    <property type="match status" value="1"/>
</dbReference>
<comment type="caution">
    <text evidence="9">The sequence shown here is derived from an EMBL/GenBank/DDBJ whole genome shotgun (WGS) entry which is preliminary data.</text>
</comment>
<protein>
    <submittedName>
        <fullName evidence="9">RagB/SusD family nutrient uptake outer membrane protein</fullName>
    </submittedName>
</protein>
<dbReference type="InterPro" id="IPR012944">
    <property type="entry name" value="SusD_RagB_dom"/>
</dbReference>
<proteinExistence type="inferred from homology"/>
<dbReference type="InterPro" id="IPR033985">
    <property type="entry name" value="SusD-like_N"/>
</dbReference>
<accession>A0A2V1J1J2</accession>
<evidence type="ECO:0000259" key="8">
    <source>
        <dbReference type="Pfam" id="PF14322"/>
    </source>
</evidence>
<evidence type="ECO:0000313" key="10">
    <source>
        <dbReference type="Proteomes" id="UP000244925"/>
    </source>
</evidence>
<dbReference type="GO" id="GO:0009279">
    <property type="term" value="C:cell outer membrane"/>
    <property type="evidence" value="ECO:0007669"/>
    <property type="project" value="UniProtKB-SubCell"/>
</dbReference>
<evidence type="ECO:0000313" key="9">
    <source>
        <dbReference type="EMBL" id="PWB09380.1"/>
    </source>
</evidence>
<keyword evidence="5" id="KW-0998">Cell outer membrane</keyword>
<feature type="signal peptide" evidence="6">
    <location>
        <begin position="1"/>
        <end position="23"/>
    </location>
</feature>
<keyword evidence="3 6" id="KW-0732">Signal</keyword>
<evidence type="ECO:0000256" key="1">
    <source>
        <dbReference type="ARBA" id="ARBA00004442"/>
    </source>
</evidence>
<evidence type="ECO:0000256" key="3">
    <source>
        <dbReference type="ARBA" id="ARBA00022729"/>
    </source>
</evidence>
<sequence length="501" mass="54765">MKNIFAKALGVAAVAAMTMTSCGDSFLDTDIYDAVDMEGALDNANRVELALNGTYYRFSQYYFAGNYATVTPDIASDITYWNGSNSHQNAMYQFNYLDTEYSMLYIWAYGYKVVDNSARIIQACDEQIPSASEVDKATLIRAKAEAHALRAYAMSVMTNVFGHQVKVNGQDYSSTPGVVVVDTPVEPGTTVSRSTVGDCYAQILSDLDKALAGFNEVGDRRSLFAFGKASTLGLMARVKLMLEDFDGAAQAAADALAAKGISTLTYDPEAYEALYAGNNTNTESFLALALDEKTNWSANSCGTLFTSYCYGPSPYLVGLMGENDIRTAIWYWTDQKRSQIVPYGDAVPWFGGGKFGVPASGNCAEATNYLINAPEMFLIEAEAKLRSASGKDLDGARRALLVVAKRNLDITSTADLPSDEAALMSFIRDERARELFQEGHRLWDLRRWNVTTGLTAYQAPTVKWRINNVTLGDLVLPIPVDEVNAGFGVAQNEGWEATRPQ</sequence>
<dbReference type="AlphaFoldDB" id="A0A2V1J1J2"/>
<name>A0A2V1J1J2_9BACT</name>
<dbReference type="Proteomes" id="UP000244925">
    <property type="component" value="Unassembled WGS sequence"/>
</dbReference>
<evidence type="ECO:0000256" key="2">
    <source>
        <dbReference type="ARBA" id="ARBA00006275"/>
    </source>
</evidence>